<evidence type="ECO:0008006" key="4">
    <source>
        <dbReference type="Google" id="ProtNLM"/>
    </source>
</evidence>
<organism evidence="2 3">
    <name type="scientific">Phakopsora pachyrhizi</name>
    <name type="common">Asian soybean rust disease fungus</name>
    <dbReference type="NCBI Taxonomy" id="170000"/>
    <lineage>
        <taxon>Eukaryota</taxon>
        <taxon>Fungi</taxon>
        <taxon>Dikarya</taxon>
        <taxon>Basidiomycota</taxon>
        <taxon>Pucciniomycotina</taxon>
        <taxon>Pucciniomycetes</taxon>
        <taxon>Pucciniales</taxon>
        <taxon>Phakopsoraceae</taxon>
        <taxon>Phakopsora</taxon>
    </lineage>
</organism>
<feature type="non-terminal residue" evidence="2">
    <location>
        <position position="1"/>
    </location>
</feature>
<dbReference type="AlphaFoldDB" id="A0AAV0BM82"/>
<dbReference type="EMBL" id="CALTRL010005982">
    <property type="protein sequence ID" value="CAH7688422.1"/>
    <property type="molecule type" value="Genomic_DNA"/>
</dbReference>
<feature type="non-terminal residue" evidence="2">
    <location>
        <position position="132"/>
    </location>
</feature>
<proteinExistence type="predicted"/>
<name>A0AAV0BM82_PHAPC</name>
<comment type="caution">
    <text evidence="2">The sequence shown here is derived from an EMBL/GenBank/DDBJ whole genome shotgun (WGS) entry which is preliminary data.</text>
</comment>
<dbReference type="Proteomes" id="UP001153365">
    <property type="component" value="Unassembled WGS sequence"/>
</dbReference>
<gene>
    <name evidence="2" type="ORF">PPACK8108_LOCUS23390</name>
</gene>
<feature type="signal peptide" evidence="1">
    <location>
        <begin position="1"/>
        <end position="24"/>
    </location>
</feature>
<feature type="chain" id="PRO_5043987144" description="Secreted protein" evidence="1">
    <location>
        <begin position="25"/>
        <end position="132"/>
    </location>
</feature>
<sequence>MFHSFNIFATAVFASFCLLGLSTARLSAPRPAQEQMTCGFYTAANTSSATCNDQPNVVCTKGSTGTFVTAAQCTPVNGPEGTTPSTQVCSIGFGRDTARAKACINEMGAFSCTGQTSGSASNLQWMPDLHKL</sequence>
<keyword evidence="3" id="KW-1185">Reference proteome</keyword>
<evidence type="ECO:0000313" key="3">
    <source>
        <dbReference type="Proteomes" id="UP001153365"/>
    </source>
</evidence>
<evidence type="ECO:0000313" key="2">
    <source>
        <dbReference type="EMBL" id="CAH7688422.1"/>
    </source>
</evidence>
<protein>
    <recommendedName>
        <fullName evidence="4">Secreted protein</fullName>
    </recommendedName>
</protein>
<evidence type="ECO:0000256" key="1">
    <source>
        <dbReference type="SAM" id="SignalP"/>
    </source>
</evidence>
<accession>A0AAV0BM82</accession>
<reference evidence="2" key="1">
    <citation type="submission" date="2022-06" db="EMBL/GenBank/DDBJ databases">
        <authorList>
            <consortium name="SYNGENTA / RWTH Aachen University"/>
        </authorList>
    </citation>
    <scope>NUCLEOTIDE SEQUENCE</scope>
</reference>
<keyword evidence="1" id="KW-0732">Signal</keyword>